<dbReference type="EMBL" id="RAQQ01000022">
    <property type="protein sequence ID" value="RKF24579.1"/>
    <property type="molecule type" value="Genomic_DNA"/>
</dbReference>
<reference evidence="3" key="2">
    <citation type="submission" date="2022-10" db="EMBL/GenBank/DDBJ databases">
        <title>The complete genomes of actinobacterial strains from the NBC collection.</title>
        <authorList>
            <person name="Joergensen T.S."/>
            <person name="Alvarez Arevalo M."/>
            <person name="Sterndorff E.B."/>
            <person name="Faurdal D."/>
            <person name="Vuksanovic O."/>
            <person name="Mourched A.-S."/>
            <person name="Charusanti P."/>
            <person name="Shaw S."/>
            <person name="Blin K."/>
            <person name="Weber T."/>
        </authorList>
    </citation>
    <scope>NUCLEOTIDE SEQUENCE</scope>
    <source>
        <strain evidence="3">NBC_00256</strain>
    </source>
</reference>
<dbReference type="EMBL" id="CP108084">
    <property type="protein sequence ID" value="WUP49984.1"/>
    <property type="molecule type" value="Genomic_DNA"/>
</dbReference>
<evidence type="ECO:0000313" key="4">
    <source>
        <dbReference type="Proteomes" id="UP000285744"/>
    </source>
</evidence>
<dbReference type="Proteomes" id="UP001432190">
    <property type="component" value="Chromosome"/>
</dbReference>
<protein>
    <submittedName>
        <fullName evidence="2">Uncharacterized protein</fullName>
    </submittedName>
</protein>
<gene>
    <name evidence="2" type="ORF">D7I43_25795</name>
    <name evidence="3" type="ORF">OG994_00085</name>
</gene>
<sequence>MGDIRPPDVGDLTVSVEDLDAAAAYVERLKQYVDETITYEMERIKERMKGDSEHGQTVPNGTPFGAYEDARMQWQALTTSTANMEAHIKQLSTRLAALKKGTEDIAQAFRDVEARNAATGKEIERMLESAAPPPQAGGTPPSTYPYTA</sequence>
<dbReference type="AlphaFoldDB" id="A0A420EV77"/>
<dbReference type="RefSeq" id="WP_120331157.1">
    <property type="nucleotide sequence ID" value="NZ_CP108084.1"/>
</dbReference>
<dbReference type="Proteomes" id="UP000285744">
    <property type="component" value="Unassembled WGS sequence"/>
</dbReference>
<evidence type="ECO:0000313" key="2">
    <source>
        <dbReference type="EMBL" id="RKF24579.1"/>
    </source>
</evidence>
<accession>A0A420EV77</accession>
<keyword evidence="5" id="KW-1185">Reference proteome</keyword>
<dbReference type="OrthoDB" id="3381388at2"/>
<proteinExistence type="predicted"/>
<organism evidence="2 4">
    <name type="scientific">Micromonospora globbae</name>
    <dbReference type="NCBI Taxonomy" id="1894969"/>
    <lineage>
        <taxon>Bacteria</taxon>
        <taxon>Bacillati</taxon>
        <taxon>Actinomycetota</taxon>
        <taxon>Actinomycetes</taxon>
        <taxon>Micromonosporales</taxon>
        <taxon>Micromonosporaceae</taxon>
        <taxon>Micromonospora</taxon>
    </lineage>
</organism>
<reference evidence="2 4" key="1">
    <citation type="journal article" date="2018" name="Int. J. Syst. Evol. Microbiol.">
        <title>Micromonospora globbae sp. nov., an endophytic actinomycete isolated from roots of Globba winitii C. H. Wright.</title>
        <authorList>
            <person name="Kuncharoen N."/>
            <person name="Pittayakhajonwut P."/>
            <person name="Tanasupawat S."/>
        </authorList>
    </citation>
    <scope>NUCLEOTIDE SEQUENCE [LARGE SCALE GENOMIC DNA]</scope>
    <source>
        <strain evidence="2 4">WPS1-2</strain>
    </source>
</reference>
<feature type="region of interest" description="Disordered" evidence="1">
    <location>
        <begin position="126"/>
        <end position="148"/>
    </location>
</feature>
<evidence type="ECO:0000313" key="5">
    <source>
        <dbReference type="Proteomes" id="UP001432190"/>
    </source>
</evidence>
<evidence type="ECO:0000313" key="3">
    <source>
        <dbReference type="EMBL" id="WUP49984.1"/>
    </source>
</evidence>
<evidence type="ECO:0000256" key="1">
    <source>
        <dbReference type="SAM" id="MobiDB-lite"/>
    </source>
</evidence>
<name>A0A420EV77_9ACTN</name>